<organism evidence="2 3">
    <name type="scientific">Clostridium botulinum</name>
    <dbReference type="NCBI Taxonomy" id="1491"/>
    <lineage>
        <taxon>Bacteria</taxon>
        <taxon>Bacillati</taxon>
        <taxon>Bacillota</taxon>
        <taxon>Clostridia</taxon>
        <taxon>Eubacteriales</taxon>
        <taxon>Clostridiaceae</taxon>
        <taxon>Clostridium</taxon>
    </lineage>
</organism>
<feature type="domain" description="Polymerase/histidinol phosphatase N-terminal" evidence="1">
    <location>
        <begin position="5"/>
        <end position="70"/>
    </location>
</feature>
<dbReference type="CDD" id="cd07438">
    <property type="entry name" value="PHP_HisPPase_AMP"/>
    <property type="match status" value="1"/>
</dbReference>
<dbReference type="Gene3D" id="1.10.150.650">
    <property type="match status" value="1"/>
</dbReference>
<dbReference type="InterPro" id="IPR004013">
    <property type="entry name" value="PHP_dom"/>
</dbReference>
<name>A0A6B4H0E8_CLOBO</name>
<sequence length="280" mass="31615">MYIKGDFHTHTSASDGKYSSKELIYLAKKEGLDIISITDHDTTDGIEEALFYGKKLNIKVIPGIELSTTYNNCSIHVLGYFKGNNYKNNLIQNFQKQKKEYRKKRANKIVDKLKKHFNIIISFDEIMDSTKGVISRPHIAKAIVEAGYDYSWDYIFSNFIGEGCKAYVPNKTISTEEGISLLKESGAISVLAHPVLIKKTNVEDLFKLDFHGVEAIYYMNKPEDTTRFKNLAKKYNKIITGGSDFHGLTKTDGSHPDRIGATTLDQGNIEKLLKSINSII</sequence>
<dbReference type="GO" id="GO:0035312">
    <property type="term" value="F:5'-3' DNA exonuclease activity"/>
    <property type="evidence" value="ECO:0007669"/>
    <property type="project" value="TreeGrafter"/>
</dbReference>
<evidence type="ECO:0000259" key="1">
    <source>
        <dbReference type="SMART" id="SM00481"/>
    </source>
</evidence>
<dbReference type="Gene3D" id="3.20.20.140">
    <property type="entry name" value="Metal-dependent hydrolases"/>
    <property type="match status" value="1"/>
</dbReference>
<proteinExistence type="predicted"/>
<dbReference type="PANTHER" id="PTHR42924">
    <property type="entry name" value="EXONUCLEASE"/>
    <property type="match status" value="1"/>
</dbReference>
<dbReference type="InterPro" id="IPR003141">
    <property type="entry name" value="Pol/His_phosphatase_N"/>
</dbReference>
<dbReference type="EMBL" id="SWND01000003">
    <property type="protein sequence ID" value="NFF01528.1"/>
    <property type="molecule type" value="Genomic_DNA"/>
</dbReference>
<dbReference type="InterPro" id="IPR016195">
    <property type="entry name" value="Pol/histidinol_Pase-like"/>
</dbReference>
<comment type="caution">
    <text evidence="2">The sequence shown here is derived from an EMBL/GenBank/DDBJ whole genome shotgun (WGS) entry which is preliminary data.</text>
</comment>
<reference evidence="2 3" key="1">
    <citation type="submission" date="2019-04" db="EMBL/GenBank/DDBJ databases">
        <title>Genome sequencing of Clostridium botulinum Groups I-IV and Clostridium butyricum.</title>
        <authorList>
            <person name="Brunt J."/>
            <person name="Van Vliet A.H.M."/>
            <person name="Stringer S.C."/>
            <person name="Carter A.T."/>
            <person name="Peck M.W."/>
        </authorList>
    </citation>
    <scope>NUCLEOTIDE SEQUENCE [LARGE SCALE GENOMIC DNA]</scope>
    <source>
        <strain evidence="2 3">IFR 18/054</strain>
    </source>
</reference>
<dbReference type="PANTHER" id="PTHR42924:SF3">
    <property type="entry name" value="POLYMERASE_HISTIDINOL PHOSPHATASE N-TERMINAL DOMAIN-CONTAINING PROTEIN"/>
    <property type="match status" value="1"/>
</dbReference>
<dbReference type="InterPro" id="IPR052018">
    <property type="entry name" value="PHP_domain"/>
</dbReference>
<dbReference type="Proteomes" id="UP000472521">
    <property type="component" value="Unassembled WGS sequence"/>
</dbReference>
<dbReference type="GO" id="GO:0004534">
    <property type="term" value="F:5'-3' RNA exonuclease activity"/>
    <property type="evidence" value="ECO:0007669"/>
    <property type="project" value="TreeGrafter"/>
</dbReference>
<protein>
    <submittedName>
        <fullName evidence="2">PHP domain-containing protein</fullName>
    </submittedName>
</protein>
<dbReference type="SMART" id="SM00481">
    <property type="entry name" value="POLIIIAc"/>
    <property type="match status" value="1"/>
</dbReference>
<gene>
    <name evidence="2" type="ORF">FCV25_07000</name>
</gene>
<dbReference type="SUPFAM" id="SSF89550">
    <property type="entry name" value="PHP domain-like"/>
    <property type="match status" value="1"/>
</dbReference>
<evidence type="ECO:0000313" key="2">
    <source>
        <dbReference type="EMBL" id="NFF01528.1"/>
    </source>
</evidence>
<evidence type="ECO:0000313" key="3">
    <source>
        <dbReference type="Proteomes" id="UP000472521"/>
    </source>
</evidence>
<dbReference type="AlphaFoldDB" id="A0A6B4H0E8"/>
<dbReference type="Pfam" id="PF02811">
    <property type="entry name" value="PHP"/>
    <property type="match status" value="1"/>
</dbReference>
<accession>A0A6B4H0E8</accession>